<sequence length="456" mass="50790">MSVPPSHSPGTYFSDASVTPTHSILPSSPMPYVDLVSRDDYVSIWYTTNSRHNCVSTFDPTKPTIILLHPFSLDSSWLGHTLGNPRLNEDYNMIAFDLRFSGKTIERPNARLDCWVQAADLAFACEALHVSRAHLWAEETISVNIALRFAMLFPEMCLSLALVTVSSPSERRQDISLALDQAIRLWCFAEDLDTLNHAATRFLELTAGADLDIDEIHQIVAFWQTRYPPLRHTRIYGIKNSILNVRLLGLSSLSNTEASKHVPLTKSQLATIYQPVLILHVCILHLNGYHSANGLKGENNPTHPLKYAQQLREDLVNSKAMLSVIKGAAGFMGIISSSAPALHQIYVDFLGGLPSPPSDPTDPDCMRRALGRLAELAADPSIASRSLKSPMSFSLVSYGVGQSKDLNVLMQETNTEFSLFPPDRRSLAERKFFERTKGLFHRRSDSRLHIREGSLP</sequence>
<dbReference type="AlphaFoldDB" id="A0AAD4Q897"/>
<dbReference type="SUPFAM" id="SSF53474">
    <property type="entry name" value="alpha/beta-Hydrolases"/>
    <property type="match status" value="1"/>
</dbReference>
<accession>A0AAD4Q897</accession>
<reference evidence="1" key="1">
    <citation type="submission" date="2022-01" db="EMBL/GenBank/DDBJ databases">
        <title>Comparative genomics reveals a dynamic genome evolution in the ectomycorrhizal milk-cap (Lactarius) mushrooms.</title>
        <authorList>
            <consortium name="DOE Joint Genome Institute"/>
            <person name="Lebreton A."/>
            <person name="Tang N."/>
            <person name="Kuo A."/>
            <person name="LaButti K."/>
            <person name="Drula E."/>
            <person name="Barry K."/>
            <person name="Clum A."/>
            <person name="Lipzen A."/>
            <person name="Mousain D."/>
            <person name="Ng V."/>
            <person name="Wang R."/>
            <person name="Wang X."/>
            <person name="Dai Y."/>
            <person name="Henrissat B."/>
            <person name="Grigoriev I.V."/>
            <person name="Guerin-Laguette A."/>
            <person name="Yu F."/>
            <person name="Martin F.M."/>
        </authorList>
    </citation>
    <scope>NUCLEOTIDE SEQUENCE</scope>
    <source>
        <strain evidence="1">QP</strain>
    </source>
</reference>
<comment type="caution">
    <text evidence="1">The sequence shown here is derived from an EMBL/GenBank/DDBJ whole genome shotgun (WGS) entry which is preliminary data.</text>
</comment>
<name>A0AAD4Q897_9AGAM</name>
<gene>
    <name evidence="1" type="ORF">EDB92DRAFT_1949233</name>
</gene>
<dbReference type="InterPro" id="IPR029058">
    <property type="entry name" value="AB_hydrolase_fold"/>
</dbReference>
<proteinExistence type="predicted"/>
<keyword evidence="2" id="KW-1185">Reference proteome</keyword>
<dbReference type="Gene3D" id="3.40.50.1820">
    <property type="entry name" value="alpha/beta hydrolase"/>
    <property type="match status" value="1"/>
</dbReference>
<evidence type="ECO:0000313" key="2">
    <source>
        <dbReference type="Proteomes" id="UP001201163"/>
    </source>
</evidence>
<organism evidence="1 2">
    <name type="scientific">Lactarius akahatsu</name>
    <dbReference type="NCBI Taxonomy" id="416441"/>
    <lineage>
        <taxon>Eukaryota</taxon>
        <taxon>Fungi</taxon>
        <taxon>Dikarya</taxon>
        <taxon>Basidiomycota</taxon>
        <taxon>Agaricomycotina</taxon>
        <taxon>Agaricomycetes</taxon>
        <taxon>Russulales</taxon>
        <taxon>Russulaceae</taxon>
        <taxon>Lactarius</taxon>
    </lineage>
</organism>
<evidence type="ECO:0000313" key="1">
    <source>
        <dbReference type="EMBL" id="KAH8986318.1"/>
    </source>
</evidence>
<dbReference type="Proteomes" id="UP001201163">
    <property type="component" value="Unassembled WGS sequence"/>
</dbReference>
<protein>
    <submittedName>
        <fullName evidence="1">Alpha/beta-hydrolase</fullName>
    </submittedName>
</protein>
<dbReference type="EMBL" id="JAKELL010000055">
    <property type="protein sequence ID" value="KAH8986318.1"/>
    <property type="molecule type" value="Genomic_DNA"/>
</dbReference>